<keyword evidence="2" id="KW-0808">Transferase</keyword>
<name>A0AAX6FG40_IRIPA</name>
<accession>A0AAX6FG40</accession>
<dbReference type="EMBL" id="JANAVB010029420">
    <property type="protein sequence ID" value="KAJ6814925.1"/>
    <property type="molecule type" value="Genomic_DNA"/>
</dbReference>
<sequence length="93" mass="9914">MARCGQARRRRVWGDDAGGQAARGGPRSERGRRSAEYGSARSGSGWRSPADLGNHGRGRSGGSVWVKARAELGVLNGPRVEGTRRRGPMEGAR</sequence>
<dbReference type="Proteomes" id="UP001140949">
    <property type="component" value="Unassembled WGS sequence"/>
</dbReference>
<proteinExistence type="predicted"/>
<reference evidence="2" key="2">
    <citation type="submission" date="2023-04" db="EMBL/GenBank/DDBJ databases">
        <authorList>
            <person name="Bruccoleri R.E."/>
            <person name="Oakeley E.J."/>
            <person name="Faust A.-M."/>
            <person name="Dessus-Babus S."/>
            <person name="Altorfer M."/>
            <person name="Burckhardt D."/>
            <person name="Oertli M."/>
            <person name="Naumann U."/>
            <person name="Petersen F."/>
            <person name="Wong J."/>
        </authorList>
    </citation>
    <scope>NUCLEOTIDE SEQUENCE</scope>
    <source>
        <strain evidence="2">GSM-AAB239-AS_SAM_17_03QT</strain>
        <tissue evidence="2">Leaf</tissue>
    </source>
</reference>
<evidence type="ECO:0000313" key="3">
    <source>
        <dbReference type="Proteomes" id="UP001140949"/>
    </source>
</evidence>
<dbReference type="GO" id="GO:0016301">
    <property type="term" value="F:kinase activity"/>
    <property type="evidence" value="ECO:0007669"/>
    <property type="project" value="UniProtKB-KW"/>
</dbReference>
<evidence type="ECO:0000313" key="2">
    <source>
        <dbReference type="EMBL" id="KAJ6814925.1"/>
    </source>
</evidence>
<feature type="region of interest" description="Disordered" evidence="1">
    <location>
        <begin position="1"/>
        <end position="93"/>
    </location>
</feature>
<reference evidence="2" key="1">
    <citation type="journal article" date="2023" name="GigaByte">
        <title>Genome assembly of the bearded iris, Iris pallida Lam.</title>
        <authorList>
            <person name="Bruccoleri R.E."/>
            <person name="Oakeley E.J."/>
            <person name="Faust A.M.E."/>
            <person name="Altorfer M."/>
            <person name="Dessus-Babus S."/>
            <person name="Burckhardt D."/>
            <person name="Oertli M."/>
            <person name="Naumann U."/>
            <person name="Petersen F."/>
            <person name="Wong J."/>
        </authorList>
    </citation>
    <scope>NUCLEOTIDE SEQUENCE</scope>
    <source>
        <strain evidence="2">GSM-AAB239-AS_SAM_17_03QT</strain>
    </source>
</reference>
<keyword evidence="2" id="KW-0675">Receptor</keyword>
<keyword evidence="2" id="KW-0418">Kinase</keyword>
<feature type="compositionally biased region" description="Basic residues" evidence="1">
    <location>
        <begin position="1"/>
        <end position="11"/>
    </location>
</feature>
<gene>
    <name evidence="2" type="ORF">M6B38_136300</name>
</gene>
<feature type="compositionally biased region" description="Basic and acidic residues" evidence="1">
    <location>
        <begin position="81"/>
        <end position="93"/>
    </location>
</feature>
<organism evidence="2 3">
    <name type="scientific">Iris pallida</name>
    <name type="common">Sweet iris</name>
    <dbReference type="NCBI Taxonomy" id="29817"/>
    <lineage>
        <taxon>Eukaryota</taxon>
        <taxon>Viridiplantae</taxon>
        <taxon>Streptophyta</taxon>
        <taxon>Embryophyta</taxon>
        <taxon>Tracheophyta</taxon>
        <taxon>Spermatophyta</taxon>
        <taxon>Magnoliopsida</taxon>
        <taxon>Liliopsida</taxon>
        <taxon>Asparagales</taxon>
        <taxon>Iridaceae</taxon>
        <taxon>Iridoideae</taxon>
        <taxon>Irideae</taxon>
        <taxon>Iris</taxon>
    </lineage>
</organism>
<keyword evidence="3" id="KW-1185">Reference proteome</keyword>
<protein>
    <submittedName>
        <fullName evidence="2">Proline-rich receptor-like protein kinase PERK2</fullName>
    </submittedName>
</protein>
<dbReference type="AlphaFoldDB" id="A0AAX6FG40"/>
<evidence type="ECO:0000256" key="1">
    <source>
        <dbReference type="SAM" id="MobiDB-lite"/>
    </source>
</evidence>
<comment type="caution">
    <text evidence="2">The sequence shown here is derived from an EMBL/GenBank/DDBJ whole genome shotgun (WGS) entry which is preliminary data.</text>
</comment>
<feature type="compositionally biased region" description="Basic and acidic residues" evidence="1">
    <location>
        <begin position="26"/>
        <end position="35"/>
    </location>
</feature>